<dbReference type="PANTHER" id="PTHR40465:SF1">
    <property type="entry name" value="DUF6534 DOMAIN-CONTAINING PROTEIN"/>
    <property type="match status" value="1"/>
</dbReference>
<keyword evidence="1" id="KW-0472">Membrane</keyword>
<name>A0A0W0FTJ3_MONRR</name>
<feature type="domain" description="DUF6534" evidence="2">
    <location>
        <begin position="182"/>
        <end position="266"/>
    </location>
</feature>
<accession>A0A0W0FTJ3</accession>
<keyword evidence="1" id="KW-1133">Transmembrane helix</keyword>
<feature type="transmembrane region" description="Helical" evidence="1">
    <location>
        <begin position="20"/>
        <end position="43"/>
    </location>
</feature>
<evidence type="ECO:0000313" key="4">
    <source>
        <dbReference type="Proteomes" id="UP000054988"/>
    </source>
</evidence>
<dbReference type="EMBL" id="LATX01001669">
    <property type="protein sequence ID" value="KTB39554.1"/>
    <property type="molecule type" value="Genomic_DNA"/>
</dbReference>
<proteinExistence type="predicted"/>
<dbReference type="AlphaFoldDB" id="A0A0W0FTJ3"/>
<reference evidence="3 4" key="1">
    <citation type="submission" date="2015-12" db="EMBL/GenBank/DDBJ databases">
        <title>Draft genome sequence of Moniliophthora roreri, the causal agent of frosty pod rot of cacao.</title>
        <authorList>
            <person name="Aime M.C."/>
            <person name="Diaz-Valderrama J.R."/>
            <person name="Kijpornyongpan T."/>
            <person name="Phillips-Mora W."/>
        </authorList>
    </citation>
    <scope>NUCLEOTIDE SEQUENCE [LARGE SCALE GENOMIC DNA]</scope>
    <source>
        <strain evidence="3 4">MCA 2952</strain>
    </source>
</reference>
<organism evidence="3 4">
    <name type="scientific">Moniliophthora roreri</name>
    <name type="common">Frosty pod rot fungus</name>
    <name type="synonym">Monilia roreri</name>
    <dbReference type="NCBI Taxonomy" id="221103"/>
    <lineage>
        <taxon>Eukaryota</taxon>
        <taxon>Fungi</taxon>
        <taxon>Dikarya</taxon>
        <taxon>Basidiomycota</taxon>
        <taxon>Agaricomycotina</taxon>
        <taxon>Agaricomycetes</taxon>
        <taxon>Agaricomycetidae</taxon>
        <taxon>Agaricales</taxon>
        <taxon>Marasmiineae</taxon>
        <taxon>Marasmiaceae</taxon>
        <taxon>Moniliophthora</taxon>
    </lineage>
</organism>
<evidence type="ECO:0000256" key="1">
    <source>
        <dbReference type="SAM" id="Phobius"/>
    </source>
</evidence>
<feature type="transmembrane region" description="Helical" evidence="1">
    <location>
        <begin position="171"/>
        <end position="196"/>
    </location>
</feature>
<sequence>MDTPSLPPAPQLDLRDTFGALLIAVVISSCLYGVTCLQAWYYFRNYSDRLLLRGVVLAILILETIHVMLAFHIAYHYLVLNFGNPAGLLKISWTAIVTVPVTTATTTIVHLFYAARIYRLSHKRDWWTPTIICMLKIAQIGGALEALSTGLTIRIAHTPFFEPIANNKQVMMMGIAALSVGAIEDVICTFALSYYLHKSRSGIHHTDTLINRLIIHSVNNGALTSLASISVVSVMIPRPKNLVYFAIFTIVCNLYANSLLLNSRKSHVQASLPVSVDASNYRFETSETTAASVSIYAADAFNVNSPKPIQVLVETQSDVHLERHDAELGTRANI</sequence>
<dbReference type="InterPro" id="IPR045339">
    <property type="entry name" value="DUF6534"/>
</dbReference>
<feature type="transmembrane region" description="Helical" evidence="1">
    <location>
        <begin position="242"/>
        <end position="261"/>
    </location>
</feature>
<feature type="transmembrane region" description="Helical" evidence="1">
    <location>
        <begin position="91"/>
        <end position="114"/>
    </location>
</feature>
<dbReference type="PANTHER" id="PTHR40465">
    <property type="entry name" value="CHROMOSOME 1, WHOLE GENOME SHOTGUN SEQUENCE"/>
    <property type="match status" value="1"/>
</dbReference>
<keyword evidence="1" id="KW-0812">Transmembrane</keyword>
<evidence type="ECO:0000259" key="2">
    <source>
        <dbReference type="Pfam" id="PF20152"/>
    </source>
</evidence>
<dbReference type="Proteomes" id="UP000054988">
    <property type="component" value="Unassembled WGS sequence"/>
</dbReference>
<protein>
    <recommendedName>
        <fullName evidence="2">DUF6534 domain-containing protein</fullName>
    </recommendedName>
</protein>
<dbReference type="Pfam" id="PF20152">
    <property type="entry name" value="DUF6534"/>
    <property type="match status" value="1"/>
</dbReference>
<feature type="transmembrane region" description="Helical" evidence="1">
    <location>
        <begin position="126"/>
        <end position="151"/>
    </location>
</feature>
<comment type="caution">
    <text evidence="3">The sequence shown here is derived from an EMBL/GenBank/DDBJ whole genome shotgun (WGS) entry which is preliminary data.</text>
</comment>
<feature type="transmembrane region" description="Helical" evidence="1">
    <location>
        <begin position="217"/>
        <end position="236"/>
    </location>
</feature>
<evidence type="ECO:0000313" key="3">
    <source>
        <dbReference type="EMBL" id="KTB39554.1"/>
    </source>
</evidence>
<gene>
    <name evidence="3" type="ORF">WG66_7869</name>
</gene>
<feature type="transmembrane region" description="Helical" evidence="1">
    <location>
        <begin position="55"/>
        <end position="79"/>
    </location>
</feature>